<reference evidence="3 4" key="1">
    <citation type="submission" date="2019-06" db="EMBL/GenBank/DDBJ databases">
        <title>Draft genome of Aliikangiella marina GYP-15.</title>
        <authorList>
            <person name="Wang G."/>
        </authorList>
    </citation>
    <scope>NUCLEOTIDE SEQUENCE [LARGE SCALE GENOMIC DNA]</scope>
    <source>
        <strain evidence="3 4">GYP-15</strain>
    </source>
</reference>
<dbReference type="RefSeq" id="WP_142888025.1">
    <property type="nucleotide sequence ID" value="NZ_VIKR01000001.1"/>
</dbReference>
<feature type="coiled-coil region" evidence="1">
    <location>
        <begin position="7"/>
        <end position="34"/>
    </location>
</feature>
<protein>
    <submittedName>
        <fullName evidence="3">Phage portal protein</fullName>
    </submittedName>
</protein>
<name>A0A545THI1_9GAMM</name>
<dbReference type="Pfam" id="PF04860">
    <property type="entry name" value="Phage_portal"/>
    <property type="match status" value="1"/>
</dbReference>
<sequence length="442" mass="49145">MFDFFKNKQLEETVEKLQNQLDSIKNESISLSDIAPGTDLWDIFAGGPSTAGVSVTPNTSMKVSAVFACVRLIANSIASLPIPVFKAGSDKREKTQPSITKLLNKEACPAFTAFTFWQYIVMSVLLRGDGLAWVYRGSNYNPTPIELRPLKRDHVTIKSKDGRLRYEFYDENQDLIVLDQDDVLHFTGFGFDGVSSMSVISWAAIQSIGTAIAAEEYSGEFFANGARPDIVLEQPEGAKKLTSEQAELIQKTWMKKYSGKAKRHLPAVMVGGLKANPITMNAHDSQLIETRKFQVVDIARAFGVPPHMIGEVEKTSSWGTGVEQQTIGFIKFSLTGYYMPWEQEINRKLFRSGRAEAEFNLEGLLRGDSKTRADFYKSALGGSASPGWMTPNEVRRKENLEPLNDPEADKLTTWTKGNKDESTDEESETDDDSGVVQPPEPE</sequence>
<evidence type="ECO:0000313" key="4">
    <source>
        <dbReference type="Proteomes" id="UP000317839"/>
    </source>
</evidence>
<proteinExistence type="predicted"/>
<comment type="caution">
    <text evidence="3">The sequence shown here is derived from an EMBL/GenBank/DDBJ whole genome shotgun (WGS) entry which is preliminary data.</text>
</comment>
<gene>
    <name evidence="3" type="ORF">FLL45_01515</name>
</gene>
<keyword evidence="1" id="KW-0175">Coiled coil</keyword>
<dbReference type="Gene3D" id="3.40.140.120">
    <property type="match status" value="1"/>
</dbReference>
<dbReference type="AlphaFoldDB" id="A0A545THI1"/>
<organism evidence="3 4">
    <name type="scientific">Aliikangiella marina</name>
    <dbReference type="NCBI Taxonomy" id="1712262"/>
    <lineage>
        <taxon>Bacteria</taxon>
        <taxon>Pseudomonadati</taxon>
        <taxon>Pseudomonadota</taxon>
        <taxon>Gammaproteobacteria</taxon>
        <taxon>Oceanospirillales</taxon>
        <taxon>Pleioneaceae</taxon>
        <taxon>Aliikangiella</taxon>
    </lineage>
</organism>
<feature type="compositionally biased region" description="Acidic residues" evidence="2">
    <location>
        <begin position="422"/>
        <end position="433"/>
    </location>
</feature>
<dbReference type="Gene3D" id="1.20.1270.210">
    <property type="match status" value="1"/>
</dbReference>
<feature type="region of interest" description="Disordered" evidence="2">
    <location>
        <begin position="380"/>
        <end position="442"/>
    </location>
</feature>
<dbReference type="InterPro" id="IPR006427">
    <property type="entry name" value="Portal_HK97"/>
</dbReference>
<evidence type="ECO:0000313" key="3">
    <source>
        <dbReference type="EMBL" id="TQV76665.1"/>
    </source>
</evidence>
<dbReference type="NCBIfam" id="TIGR01537">
    <property type="entry name" value="portal_HK97"/>
    <property type="match status" value="1"/>
</dbReference>
<evidence type="ECO:0000256" key="2">
    <source>
        <dbReference type="SAM" id="MobiDB-lite"/>
    </source>
</evidence>
<dbReference type="Gene3D" id="3.30.1120.70">
    <property type="match status" value="1"/>
</dbReference>
<dbReference type="InterPro" id="IPR006944">
    <property type="entry name" value="Phage/GTA_portal"/>
</dbReference>
<dbReference type="EMBL" id="VIKR01000001">
    <property type="protein sequence ID" value="TQV76665.1"/>
    <property type="molecule type" value="Genomic_DNA"/>
</dbReference>
<dbReference type="Proteomes" id="UP000317839">
    <property type="component" value="Unassembled WGS sequence"/>
</dbReference>
<keyword evidence="4" id="KW-1185">Reference proteome</keyword>
<accession>A0A545THI1</accession>
<dbReference type="OrthoDB" id="9765386at2"/>
<evidence type="ECO:0000256" key="1">
    <source>
        <dbReference type="SAM" id="Coils"/>
    </source>
</evidence>